<accession>A0A3Q9RNR9</accession>
<dbReference type="AlphaFoldDB" id="A0A3Q9RNR9"/>
<dbReference type="Proteomes" id="UP000283095">
    <property type="component" value="Chromosome"/>
</dbReference>
<dbReference type="OrthoDB" id="4295522at2"/>
<evidence type="ECO:0000313" key="2">
    <source>
        <dbReference type="EMBL" id="AZV43425.1"/>
    </source>
</evidence>
<reference evidence="2 3" key="1">
    <citation type="submission" date="2018-01" db="EMBL/GenBank/DDBJ databases">
        <title>Bacillus asahii Genome sequencing and assembly.</title>
        <authorList>
            <person name="Jiang H."/>
            <person name="Feng Y."/>
            <person name="Zhao F."/>
            <person name="Lin X."/>
        </authorList>
    </citation>
    <scope>NUCLEOTIDE SEQUENCE [LARGE SCALE GENOMIC DNA]</scope>
    <source>
        <strain evidence="2 3">OM18</strain>
    </source>
</reference>
<evidence type="ECO:0000313" key="3">
    <source>
        <dbReference type="Proteomes" id="UP000283095"/>
    </source>
</evidence>
<dbReference type="Gene3D" id="1.20.120.450">
    <property type="entry name" value="dinb family like domain"/>
    <property type="match status" value="1"/>
</dbReference>
<name>A0A3Q9RNR9_9BACI</name>
<evidence type="ECO:0000259" key="1">
    <source>
        <dbReference type="Pfam" id="PF12867"/>
    </source>
</evidence>
<dbReference type="RefSeq" id="WP_127760624.1">
    <property type="nucleotide sequence ID" value="NZ_CP026095.1"/>
</dbReference>
<feature type="domain" description="DinB-like" evidence="1">
    <location>
        <begin position="9"/>
        <end position="147"/>
    </location>
</feature>
<dbReference type="InterPro" id="IPR024775">
    <property type="entry name" value="DinB-like"/>
</dbReference>
<dbReference type="InterPro" id="IPR034660">
    <property type="entry name" value="DinB/YfiT-like"/>
</dbReference>
<sequence length="164" mass="19082">MEQTIIRHMETVRRITEQTMKNIPEEISDTIPKGFNNNIRWNFGHIAFVQEKIVFGISNEEMNIPKNYELLFSAGTKPTEWEVTPPSFAELAEVLTEQKTRIKNFIPGRLHEKLPTPFTNRGGITFYTVGEAFLFSFYHEALHIETIKRLYRAISSYSGNLQQK</sequence>
<dbReference type="EMBL" id="CP026095">
    <property type="protein sequence ID" value="AZV43425.1"/>
    <property type="molecule type" value="Genomic_DNA"/>
</dbReference>
<protein>
    <recommendedName>
        <fullName evidence="1">DinB-like domain-containing protein</fullName>
    </recommendedName>
</protein>
<gene>
    <name evidence="2" type="ORF">BAOM_2816</name>
</gene>
<dbReference type="SUPFAM" id="SSF109854">
    <property type="entry name" value="DinB/YfiT-like putative metalloenzymes"/>
    <property type="match status" value="1"/>
</dbReference>
<proteinExistence type="predicted"/>
<dbReference type="KEGG" id="pasa:BAOM_2816"/>
<organism evidence="2 3">
    <name type="scientific">Peribacillus asahii</name>
    <dbReference type="NCBI Taxonomy" id="228899"/>
    <lineage>
        <taxon>Bacteria</taxon>
        <taxon>Bacillati</taxon>
        <taxon>Bacillota</taxon>
        <taxon>Bacilli</taxon>
        <taxon>Bacillales</taxon>
        <taxon>Bacillaceae</taxon>
        <taxon>Peribacillus</taxon>
    </lineage>
</organism>
<dbReference type="Pfam" id="PF12867">
    <property type="entry name" value="DinB_2"/>
    <property type="match status" value="1"/>
</dbReference>